<dbReference type="InterPro" id="IPR030395">
    <property type="entry name" value="GP_PDE_dom"/>
</dbReference>
<sequence>MNTRLIAHRGASANAQENTLESFQLAFIQGADGVEGDFLLTRDRKLIAYHDLNTKRLLQKDLSTKTLNLSEIRKLSPYQIPELYEVLNIIPQGKGLVIELKCGRQVEKILIDTLRSSQIKFESITVISFRLPTLIRLRKICPQIKILWIRNFRLSKEKFNPCLEETRAVIEKCNFDGISANANRINQEFIKAFEGLEINCWTVDSSQRYRELEQLGCHSISTNRPGYIQTSLQREKS</sequence>
<dbReference type="Proteomes" id="UP000004947">
    <property type="component" value="Unassembled WGS sequence"/>
</dbReference>
<comment type="caution">
    <text evidence="2">The sequence shown here is derived from an EMBL/GenBank/DDBJ whole genome shotgun (WGS) entry which is preliminary data.</text>
</comment>
<dbReference type="SUPFAM" id="SSF51695">
    <property type="entry name" value="PLC-like phosphodiesterases"/>
    <property type="match status" value="1"/>
</dbReference>
<dbReference type="STRING" id="313628.LNTAR_08186"/>
<accession>A6DS11</accession>
<organism evidence="2 3">
    <name type="scientific">Lentisphaera araneosa HTCC2155</name>
    <dbReference type="NCBI Taxonomy" id="313628"/>
    <lineage>
        <taxon>Bacteria</taxon>
        <taxon>Pseudomonadati</taxon>
        <taxon>Lentisphaerota</taxon>
        <taxon>Lentisphaeria</taxon>
        <taxon>Lentisphaerales</taxon>
        <taxon>Lentisphaeraceae</taxon>
        <taxon>Lentisphaera</taxon>
    </lineage>
</organism>
<proteinExistence type="predicted"/>
<dbReference type="PANTHER" id="PTHR46211">
    <property type="entry name" value="GLYCEROPHOSPHORYL DIESTER PHOSPHODIESTERASE"/>
    <property type="match status" value="1"/>
</dbReference>
<keyword evidence="3" id="KW-1185">Reference proteome</keyword>
<evidence type="ECO:0000259" key="1">
    <source>
        <dbReference type="PROSITE" id="PS51704"/>
    </source>
</evidence>
<dbReference type="PANTHER" id="PTHR46211:SF1">
    <property type="entry name" value="GLYCEROPHOSPHODIESTER PHOSPHODIESTERASE, CYTOPLASMIC"/>
    <property type="match status" value="1"/>
</dbReference>
<dbReference type="RefSeq" id="WP_007280629.1">
    <property type="nucleotide sequence ID" value="NZ_ABCK01000027.1"/>
</dbReference>
<reference evidence="2 3" key="1">
    <citation type="journal article" date="2010" name="J. Bacteriol.">
        <title>Genome sequence of Lentisphaera araneosa HTCC2155T, the type species of the order Lentisphaerales in the phylum Lentisphaerae.</title>
        <authorList>
            <person name="Thrash J.C."/>
            <person name="Cho J.C."/>
            <person name="Vergin K.L."/>
            <person name="Morris R.M."/>
            <person name="Giovannoni S.J."/>
        </authorList>
    </citation>
    <scope>NUCLEOTIDE SEQUENCE [LARGE SCALE GENOMIC DNA]</scope>
    <source>
        <strain evidence="2 3">HTCC2155</strain>
    </source>
</reference>
<dbReference type="GO" id="GO:0006629">
    <property type="term" value="P:lipid metabolic process"/>
    <property type="evidence" value="ECO:0007669"/>
    <property type="project" value="InterPro"/>
</dbReference>
<protein>
    <submittedName>
        <fullName evidence="2">Glycerophosphoryl diester phosphodiesterase</fullName>
    </submittedName>
</protein>
<dbReference type="OrthoDB" id="9787897at2"/>
<dbReference type="AlphaFoldDB" id="A6DS11"/>
<dbReference type="PROSITE" id="PS51704">
    <property type="entry name" value="GP_PDE"/>
    <property type="match status" value="1"/>
</dbReference>
<dbReference type="Gene3D" id="3.20.20.190">
    <property type="entry name" value="Phosphatidylinositol (PI) phosphodiesterase"/>
    <property type="match status" value="1"/>
</dbReference>
<dbReference type="GO" id="GO:0008081">
    <property type="term" value="F:phosphoric diester hydrolase activity"/>
    <property type="evidence" value="ECO:0007669"/>
    <property type="project" value="InterPro"/>
</dbReference>
<dbReference type="Pfam" id="PF03009">
    <property type="entry name" value="GDPD"/>
    <property type="match status" value="1"/>
</dbReference>
<feature type="domain" description="GP-PDE" evidence="1">
    <location>
        <begin position="3"/>
        <end position="232"/>
    </location>
</feature>
<dbReference type="EMBL" id="ABCK01000027">
    <property type="protein sequence ID" value="EDM25586.1"/>
    <property type="molecule type" value="Genomic_DNA"/>
</dbReference>
<dbReference type="eggNOG" id="COG0584">
    <property type="taxonomic scope" value="Bacteria"/>
</dbReference>
<evidence type="ECO:0000313" key="2">
    <source>
        <dbReference type="EMBL" id="EDM25586.1"/>
    </source>
</evidence>
<dbReference type="CDD" id="cd08582">
    <property type="entry name" value="GDPD_like_2"/>
    <property type="match status" value="1"/>
</dbReference>
<dbReference type="InterPro" id="IPR017946">
    <property type="entry name" value="PLC-like_Pdiesterase_TIM-brl"/>
</dbReference>
<evidence type="ECO:0000313" key="3">
    <source>
        <dbReference type="Proteomes" id="UP000004947"/>
    </source>
</evidence>
<name>A6DS11_9BACT</name>
<gene>
    <name evidence="2" type="ORF">LNTAR_08186</name>
</gene>